<evidence type="ECO:0000256" key="3">
    <source>
        <dbReference type="ARBA" id="ARBA00023163"/>
    </source>
</evidence>
<name>D2RUN3_HALTV</name>
<dbReference type="Proteomes" id="UP000001903">
    <property type="component" value="Chromosome"/>
</dbReference>
<gene>
    <name evidence="6" type="ordered locus">Htur_2325</name>
</gene>
<dbReference type="SUPFAM" id="SSF46785">
    <property type="entry name" value="Winged helix' DNA-binding domain"/>
    <property type="match status" value="1"/>
</dbReference>
<dbReference type="InterPro" id="IPR036390">
    <property type="entry name" value="WH_DNA-bd_sf"/>
</dbReference>
<reference evidence="6 7" key="1">
    <citation type="journal article" date="2010" name="Stand. Genomic Sci.">
        <title>Complete genome sequence of Haloterrigena turkmenica type strain (4k).</title>
        <authorList>
            <person name="Saunders E."/>
            <person name="Tindall B.J."/>
            <person name="Fahnrich R."/>
            <person name="Lapidus A."/>
            <person name="Copeland A."/>
            <person name="Del Rio T.G."/>
            <person name="Lucas S."/>
            <person name="Chen F."/>
            <person name="Tice H."/>
            <person name="Cheng J.F."/>
            <person name="Han C."/>
            <person name="Detter J.C."/>
            <person name="Bruce D."/>
            <person name="Goodwin L."/>
            <person name="Chain P."/>
            <person name="Pitluck S."/>
            <person name="Pati A."/>
            <person name="Ivanova N."/>
            <person name="Mavromatis K."/>
            <person name="Chen A."/>
            <person name="Palaniappan K."/>
            <person name="Land M."/>
            <person name="Hauser L."/>
            <person name="Chang Y.J."/>
            <person name="Jeffries C.D."/>
            <person name="Brettin T."/>
            <person name="Rohde M."/>
            <person name="Goker M."/>
            <person name="Bristow J."/>
            <person name="Eisen J.A."/>
            <person name="Markowitz V."/>
            <person name="Hugenholtz P."/>
            <person name="Klenk H.P."/>
            <person name="Kyrpides N.C."/>
        </authorList>
    </citation>
    <scope>NUCLEOTIDE SEQUENCE [LARGE SCALE GENOMIC DNA]</scope>
    <source>
        <strain evidence="7">ATCC 51198 / DSM 5511 / JCM 9101 / NCIMB 13204 / VKM B-1734 / 4k</strain>
    </source>
</reference>
<dbReference type="eggNOG" id="arCOG02798">
    <property type="taxonomic scope" value="Archaea"/>
</dbReference>
<dbReference type="CDD" id="cd00090">
    <property type="entry name" value="HTH_ARSR"/>
    <property type="match status" value="1"/>
</dbReference>
<dbReference type="OrthoDB" id="14763at2157"/>
<dbReference type="Pfam" id="PF09339">
    <property type="entry name" value="HTH_IclR"/>
    <property type="match status" value="1"/>
</dbReference>
<dbReference type="PANTHER" id="PTHR30136:SF35">
    <property type="entry name" value="HTH-TYPE TRANSCRIPTIONAL REGULATOR RV1719"/>
    <property type="match status" value="1"/>
</dbReference>
<evidence type="ECO:0000313" key="7">
    <source>
        <dbReference type="Proteomes" id="UP000001903"/>
    </source>
</evidence>
<proteinExistence type="predicted"/>
<accession>D2RUN3</accession>
<dbReference type="GeneID" id="8742932"/>
<dbReference type="InterPro" id="IPR050707">
    <property type="entry name" value="HTH_MetabolicPath_Reg"/>
</dbReference>
<sequence length="258" mass="28091">MATTNAEGGNRVQAVVKTLDILEALWQAEGAGVTELTERTGLAKSTVHAHLTTLRSKGYVVQDGDEYRLSLRFLSFGEHVKHAEPLYHAAETPMADLADRTGERVLCSTEQNGLGIVIGAHDGERSVSSNIDVGTPTYLHCSAIGKAMLAHFDDEKVDRIVDDWGLPAFSDETITDYETLVAELEEIREEGVAYNRGEYLSGISAIGAPIHGNDGTVYGAICVVGPQHRLESEWDHEELRDQLLSAANTIEVNLLFSD</sequence>
<dbReference type="HOGENOM" id="CLU_062618_6_1_2"/>
<dbReference type="SUPFAM" id="SSF55781">
    <property type="entry name" value="GAF domain-like"/>
    <property type="match status" value="1"/>
</dbReference>
<dbReference type="InterPro" id="IPR005471">
    <property type="entry name" value="Tscrpt_reg_IclR_N"/>
</dbReference>
<evidence type="ECO:0000259" key="5">
    <source>
        <dbReference type="PROSITE" id="PS51078"/>
    </source>
</evidence>
<dbReference type="STRING" id="543526.Htur_2325"/>
<dbReference type="GO" id="GO:0003700">
    <property type="term" value="F:DNA-binding transcription factor activity"/>
    <property type="evidence" value="ECO:0007669"/>
    <property type="project" value="TreeGrafter"/>
</dbReference>
<organism evidence="6 7">
    <name type="scientific">Haloterrigena turkmenica (strain ATCC 51198 / DSM 5511 / JCM 9101 / NCIMB 13204 / VKM B-1734 / 4k)</name>
    <name type="common">Halococcus turkmenicus</name>
    <dbReference type="NCBI Taxonomy" id="543526"/>
    <lineage>
        <taxon>Archaea</taxon>
        <taxon>Methanobacteriati</taxon>
        <taxon>Methanobacteriota</taxon>
        <taxon>Stenosarchaea group</taxon>
        <taxon>Halobacteria</taxon>
        <taxon>Halobacteriales</taxon>
        <taxon>Natrialbaceae</taxon>
        <taxon>Haloterrigena</taxon>
    </lineage>
</organism>
<dbReference type="Gene3D" id="1.10.10.10">
    <property type="entry name" value="Winged helix-like DNA-binding domain superfamily/Winged helix DNA-binding domain"/>
    <property type="match status" value="1"/>
</dbReference>
<feature type="domain" description="IclR-ED" evidence="5">
    <location>
        <begin position="72"/>
        <end position="256"/>
    </location>
</feature>
<keyword evidence="2" id="KW-0238">DNA-binding</keyword>
<evidence type="ECO:0000256" key="1">
    <source>
        <dbReference type="ARBA" id="ARBA00023015"/>
    </source>
</evidence>
<dbReference type="GO" id="GO:0003677">
    <property type="term" value="F:DNA binding"/>
    <property type="evidence" value="ECO:0007669"/>
    <property type="project" value="UniProtKB-KW"/>
</dbReference>
<keyword evidence="1" id="KW-0805">Transcription regulation</keyword>
<dbReference type="KEGG" id="htu:Htur_2325"/>
<dbReference type="InterPro" id="IPR029016">
    <property type="entry name" value="GAF-like_dom_sf"/>
</dbReference>
<dbReference type="EMBL" id="CP001860">
    <property type="protein sequence ID" value="ADB61205.1"/>
    <property type="molecule type" value="Genomic_DNA"/>
</dbReference>
<evidence type="ECO:0000259" key="4">
    <source>
        <dbReference type="PROSITE" id="PS51077"/>
    </source>
</evidence>
<dbReference type="Pfam" id="PF01614">
    <property type="entry name" value="IclR_C"/>
    <property type="match status" value="1"/>
</dbReference>
<dbReference type="Gene3D" id="3.30.450.40">
    <property type="match status" value="1"/>
</dbReference>
<dbReference type="InterPro" id="IPR011991">
    <property type="entry name" value="ArsR-like_HTH"/>
</dbReference>
<dbReference type="SMART" id="SM00346">
    <property type="entry name" value="HTH_ICLR"/>
    <property type="match status" value="1"/>
</dbReference>
<dbReference type="PROSITE" id="PS51077">
    <property type="entry name" value="HTH_ICLR"/>
    <property type="match status" value="1"/>
</dbReference>
<dbReference type="PROSITE" id="PS51078">
    <property type="entry name" value="ICLR_ED"/>
    <property type="match status" value="1"/>
</dbReference>
<dbReference type="AlphaFoldDB" id="D2RUN3"/>
<protein>
    <submittedName>
        <fullName evidence="6">Transcriptional regulator, IclR family</fullName>
    </submittedName>
</protein>
<dbReference type="RefSeq" id="WP_012943488.1">
    <property type="nucleotide sequence ID" value="NC_013743.1"/>
</dbReference>
<dbReference type="GO" id="GO:0045892">
    <property type="term" value="P:negative regulation of DNA-templated transcription"/>
    <property type="evidence" value="ECO:0007669"/>
    <property type="project" value="TreeGrafter"/>
</dbReference>
<keyword evidence="3" id="KW-0804">Transcription</keyword>
<feature type="domain" description="HTH iclR-type" evidence="4">
    <location>
        <begin position="12"/>
        <end position="71"/>
    </location>
</feature>
<evidence type="ECO:0000313" key="6">
    <source>
        <dbReference type="EMBL" id="ADB61205.1"/>
    </source>
</evidence>
<keyword evidence="7" id="KW-1185">Reference proteome</keyword>
<dbReference type="PANTHER" id="PTHR30136">
    <property type="entry name" value="HELIX-TURN-HELIX TRANSCRIPTIONAL REGULATOR, ICLR FAMILY"/>
    <property type="match status" value="1"/>
</dbReference>
<dbReference type="InterPro" id="IPR036388">
    <property type="entry name" value="WH-like_DNA-bd_sf"/>
</dbReference>
<evidence type="ECO:0000256" key="2">
    <source>
        <dbReference type="ARBA" id="ARBA00023125"/>
    </source>
</evidence>
<dbReference type="InterPro" id="IPR014757">
    <property type="entry name" value="Tscrpt_reg_IclR_C"/>
</dbReference>